<proteinExistence type="predicted"/>
<sequence length="157" mass="17455">MGTEHFVKEDYVGALFEYWTKAAESGDALAHYELSCFHQNGKGVEKNEKKRLYHLVEAAIGGHPGARFQLAGYEGKNSRFDRMVKHFIIAANLGHDGSIQMLKGCYKHGLVSKEDFAAALRAHQAAVDATKSPQRDVAEAFAEKFRSYQQQTFGGNT</sequence>
<evidence type="ECO:0000313" key="1">
    <source>
        <dbReference type="EMBL" id="KAK1734970.1"/>
    </source>
</evidence>
<dbReference type="Gene3D" id="1.25.40.10">
    <property type="entry name" value="Tetratricopeptide repeat domain"/>
    <property type="match status" value="1"/>
</dbReference>
<evidence type="ECO:0008006" key="3">
    <source>
        <dbReference type="Google" id="ProtNLM"/>
    </source>
</evidence>
<dbReference type="Proteomes" id="UP001224775">
    <property type="component" value="Unassembled WGS sequence"/>
</dbReference>
<dbReference type="SUPFAM" id="SSF81901">
    <property type="entry name" value="HCP-like"/>
    <property type="match status" value="1"/>
</dbReference>
<dbReference type="EMBL" id="JATAAI010000036">
    <property type="protein sequence ID" value="KAK1734970.1"/>
    <property type="molecule type" value="Genomic_DNA"/>
</dbReference>
<evidence type="ECO:0000313" key="2">
    <source>
        <dbReference type="Proteomes" id="UP001224775"/>
    </source>
</evidence>
<reference evidence="1" key="1">
    <citation type="submission" date="2023-06" db="EMBL/GenBank/DDBJ databases">
        <title>Survivors Of The Sea: Transcriptome response of Skeletonema marinoi to long-term dormancy.</title>
        <authorList>
            <person name="Pinder M.I.M."/>
            <person name="Kourtchenko O."/>
            <person name="Robertson E.K."/>
            <person name="Larsson T."/>
            <person name="Maumus F."/>
            <person name="Osuna-Cruz C.M."/>
            <person name="Vancaester E."/>
            <person name="Stenow R."/>
            <person name="Vandepoele K."/>
            <person name="Ploug H."/>
            <person name="Bruchert V."/>
            <person name="Godhe A."/>
            <person name="Topel M."/>
        </authorList>
    </citation>
    <scope>NUCLEOTIDE SEQUENCE</scope>
    <source>
        <strain evidence="1">R05AC</strain>
    </source>
</reference>
<comment type="caution">
    <text evidence="1">The sequence shown here is derived from an EMBL/GenBank/DDBJ whole genome shotgun (WGS) entry which is preliminary data.</text>
</comment>
<dbReference type="InterPro" id="IPR011990">
    <property type="entry name" value="TPR-like_helical_dom_sf"/>
</dbReference>
<gene>
    <name evidence="1" type="ORF">QTG54_014430</name>
</gene>
<keyword evidence="2" id="KW-1185">Reference proteome</keyword>
<name>A0AAD9D6S2_9STRA</name>
<protein>
    <recommendedName>
        <fullName evidence="3">Sel1 repeat family protein</fullName>
    </recommendedName>
</protein>
<accession>A0AAD9D6S2</accession>
<organism evidence="1 2">
    <name type="scientific">Skeletonema marinoi</name>
    <dbReference type="NCBI Taxonomy" id="267567"/>
    <lineage>
        <taxon>Eukaryota</taxon>
        <taxon>Sar</taxon>
        <taxon>Stramenopiles</taxon>
        <taxon>Ochrophyta</taxon>
        <taxon>Bacillariophyta</taxon>
        <taxon>Coscinodiscophyceae</taxon>
        <taxon>Thalassiosirophycidae</taxon>
        <taxon>Thalassiosirales</taxon>
        <taxon>Skeletonemataceae</taxon>
        <taxon>Skeletonema</taxon>
        <taxon>Skeletonema marinoi-dohrnii complex</taxon>
    </lineage>
</organism>
<dbReference type="AlphaFoldDB" id="A0AAD9D6S2"/>